<feature type="compositionally biased region" description="Basic and acidic residues" evidence="5">
    <location>
        <begin position="10"/>
        <end position="24"/>
    </location>
</feature>
<dbReference type="EMBL" id="ML120422">
    <property type="protein sequence ID" value="RPA95755.1"/>
    <property type="molecule type" value="Genomic_DNA"/>
</dbReference>
<dbReference type="STRING" id="1336337.A0A3N4JBX9"/>
<comment type="subcellular location">
    <subcellularLocation>
        <location evidence="1">Nucleus</location>
    </subcellularLocation>
</comment>
<dbReference type="GO" id="GO:0071013">
    <property type="term" value="C:catalytic step 2 spliceosome"/>
    <property type="evidence" value="ECO:0007669"/>
    <property type="project" value="TreeGrafter"/>
</dbReference>
<dbReference type="OrthoDB" id="440128at2759"/>
<keyword evidence="3" id="KW-0677">Repeat</keyword>
<dbReference type="InterPro" id="IPR045075">
    <property type="entry name" value="Syf1-like"/>
</dbReference>
<evidence type="ECO:0000256" key="5">
    <source>
        <dbReference type="SAM" id="MobiDB-lite"/>
    </source>
</evidence>
<evidence type="ECO:0000256" key="2">
    <source>
        <dbReference type="ARBA" id="ARBA00011524"/>
    </source>
</evidence>
<dbReference type="InterPro" id="IPR003107">
    <property type="entry name" value="HAT"/>
</dbReference>
<dbReference type="InterPro" id="IPR011990">
    <property type="entry name" value="TPR-like_helical_dom_sf"/>
</dbReference>
<proteinExistence type="predicted"/>
<dbReference type="SMART" id="SM00386">
    <property type="entry name" value="HAT"/>
    <property type="match status" value="4"/>
</dbReference>
<dbReference type="AlphaFoldDB" id="A0A3N4JBX9"/>
<keyword evidence="8" id="KW-1185">Reference proteome</keyword>
<comment type="subunit">
    <text evidence="2">Associated with the spliceosome.</text>
</comment>
<dbReference type="GO" id="GO:0000244">
    <property type="term" value="P:spliceosomal tri-snRNP complex assembly"/>
    <property type="evidence" value="ECO:0007669"/>
    <property type="project" value="TreeGrafter"/>
</dbReference>
<protein>
    <recommendedName>
        <fullName evidence="6">PRP1 splicing factor N-terminal domain-containing protein</fullName>
    </recommendedName>
</protein>
<evidence type="ECO:0000313" key="8">
    <source>
        <dbReference type="Proteomes" id="UP000276215"/>
    </source>
</evidence>
<evidence type="ECO:0000256" key="4">
    <source>
        <dbReference type="ARBA" id="ARBA00023242"/>
    </source>
</evidence>
<dbReference type="PANTHER" id="PTHR11246">
    <property type="entry name" value="PRE-MRNA SPLICING FACTOR"/>
    <property type="match status" value="1"/>
</dbReference>
<evidence type="ECO:0000256" key="1">
    <source>
        <dbReference type="ARBA" id="ARBA00004123"/>
    </source>
</evidence>
<evidence type="ECO:0000256" key="3">
    <source>
        <dbReference type="ARBA" id="ARBA00022737"/>
    </source>
</evidence>
<reference evidence="7 8" key="1">
    <citation type="journal article" date="2018" name="Nat. Ecol. Evol.">
        <title>Pezizomycetes genomes reveal the molecular basis of ectomycorrhizal truffle lifestyle.</title>
        <authorList>
            <person name="Murat C."/>
            <person name="Payen T."/>
            <person name="Noel B."/>
            <person name="Kuo A."/>
            <person name="Morin E."/>
            <person name="Chen J."/>
            <person name="Kohler A."/>
            <person name="Krizsan K."/>
            <person name="Balestrini R."/>
            <person name="Da Silva C."/>
            <person name="Montanini B."/>
            <person name="Hainaut M."/>
            <person name="Levati E."/>
            <person name="Barry K.W."/>
            <person name="Belfiori B."/>
            <person name="Cichocki N."/>
            <person name="Clum A."/>
            <person name="Dockter R.B."/>
            <person name="Fauchery L."/>
            <person name="Guy J."/>
            <person name="Iotti M."/>
            <person name="Le Tacon F."/>
            <person name="Lindquist E.A."/>
            <person name="Lipzen A."/>
            <person name="Malagnac F."/>
            <person name="Mello A."/>
            <person name="Molinier V."/>
            <person name="Miyauchi S."/>
            <person name="Poulain J."/>
            <person name="Riccioni C."/>
            <person name="Rubini A."/>
            <person name="Sitrit Y."/>
            <person name="Splivallo R."/>
            <person name="Traeger S."/>
            <person name="Wang M."/>
            <person name="Zifcakova L."/>
            <person name="Wipf D."/>
            <person name="Zambonelli A."/>
            <person name="Paolocci F."/>
            <person name="Nowrousian M."/>
            <person name="Ottonello S."/>
            <person name="Baldrian P."/>
            <person name="Spatafora J.W."/>
            <person name="Henrissat B."/>
            <person name="Nagy L.G."/>
            <person name="Aury J.M."/>
            <person name="Wincker P."/>
            <person name="Grigoriev I.V."/>
            <person name="Bonfante P."/>
            <person name="Martin F.M."/>
        </authorList>
    </citation>
    <scope>NUCLEOTIDE SEQUENCE [LARGE SCALE GENOMIC DNA]</scope>
    <source>
        <strain evidence="7 8">120613-1</strain>
    </source>
</reference>
<gene>
    <name evidence="7" type="ORF">L873DRAFT_1829739</name>
</gene>
<feature type="domain" description="PRP1 splicing factor N-terminal" evidence="6">
    <location>
        <begin position="1"/>
        <end position="54"/>
    </location>
</feature>
<feature type="region of interest" description="Disordered" evidence="5">
    <location>
        <begin position="1"/>
        <end position="26"/>
    </location>
</feature>
<evidence type="ECO:0000259" key="6">
    <source>
        <dbReference type="Pfam" id="PF06424"/>
    </source>
</evidence>
<sequence>MEKRRKSRREAREKAERKEYERKNPKIQHHFADLNRGLETLADDDWVNLPEEGQDMRQMFYPTLDSVFVNYSGSHFETSVQDEGTCTVSADTVDGTMTNFGEIRNTKTKLLAARLDRSGGDSVISDMHIRTTQTAQRVGDIERMNTKHGPGGIAAACLEEVAGRMVQARSLIAQGFEHCPKTEEVWLEAMRLNEPTNAKIIVEDSVRHNPKSVKLWLQVMELETELSVKKRKEAIKLEEDLADTKILLARAAQLVPLSIELWLTLAGLETFENIQALLNNAHKAIPTSPEVWIARARLQEAVPTREDWIKEAEKCEEEGAVETCQAIIRETPGQLVMDDAQTSISRAKYETARATYACTLSVFRVKKSIWRAAADLEKNHGTKEACWNVLGQVVEACPQSEVLWLMLVKEKQQAGGITGARIVLGKAFGQGPNNEDKWLAAFKLQAENTQHATARELLATARREEGMDRAWVKSVAFKCQQGNTDAVLDFKNAGILFRARLASARIERRANSQAKTLMDKALQKCTHSGLLCAESFWYLEHCTHCLPRLFGAIEKVGNDHMLYVEKKLPHANSWFAKAMLADPDYGDTWAWYDTGGY</sequence>
<dbReference type="SUPFAM" id="SSF48452">
    <property type="entry name" value="TPR-like"/>
    <property type="match status" value="1"/>
</dbReference>
<dbReference type="Proteomes" id="UP000276215">
    <property type="component" value="Unassembled WGS sequence"/>
</dbReference>
<dbReference type="InterPro" id="IPR010491">
    <property type="entry name" value="PRP1_N"/>
</dbReference>
<dbReference type="Gene3D" id="1.25.40.10">
    <property type="entry name" value="Tetratricopeptide repeat domain"/>
    <property type="match status" value="1"/>
</dbReference>
<dbReference type="Pfam" id="PF06424">
    <property type="entry name" value="PRP1_N"/>
    <property type="match status" value="1"/>
</dbReference>
<organism evidence="7 8">
    <name type="scientific">Choiromyces venosus 120613-1</name>
    <dbReference type="NCBI Taxonomy" id="1336337"/>
    <lineage>
        <taxon>Eukaryota</taxon>
        <taxon>Fungi</taxon>
        <taxon>Dikarya</taxon>
        <taxon>Ascomycota</taxon>
        <taxon>Pezizomycotina</taxon>
        <taxon>Pezizomycetes</taxon>
        <taxon>Pezizales</taxon>
        <taxon>Tuberaceae</taxon>
        <taxon>Choiromyces</taxon>
    </lineage>
</organism>
<dbReference type="PANTHER" id="PTHR11246:SF1">
    <property type="entry name" value="PRE-MRNA-PROCESSING FACTOR 6"/>
    <property type="match status" value="1"/>
</dbReference>
<keyword evidence="4" id="KW-0539">Nucleus</keyword>
<accession>A0A3N4JBX9</accession>
<evidence type="ECO:0000313" key="7">
    <source>
        <dbReference type="EMBL" id="RPA95755.1"/>
    </source>
</evidence>
<dbReference type="GO" id="GO:0046540">
    <property type="term" value="C:U4/U6 x U5 tri-snRNP complex"/>
    <property type="evidence" value="ECO:0007669"/>
    <property type="project" value="TreeGrafter"/>
</dbReference>
<name>A0A3N4JBX9_9PEZI</name>